<gene>
    <name evidence="4" type="ORF">PAPYR_3055</name>
</gene>
<sequence length="580" mass="62779">MSAPTASMLEIEHVIGGQHSRSGCFHAYPLDKNIVISAVGGLVCISDLTDPHQQAFLRGHTDTVTALAVSEHYIVSGQLGPTRTRDRLAPVIVWDYARRERRFQLDRHTLGIMQLAITADERFLAVTGEDTLVSVWDLRTGALTGSAKAEQVPSFIAWAPPQVAPAAPGRRAAPQNPAYLLVMAVGNQLRTTEVAFSQATQSYNMARPAPCGLPHSGFLRTYPAGQVCLPDILTGTDSGELCVFSFANRIYRRHFPAGPGDMAPQLVMENPTSPTQAVAFAGLQRILRFPIHPAFFAFFALPPAMLSRSGLLGCGVAGGSWQRRNLLSFWDLSEYRVLARTPMSSRPRALRPLEVAAHRGAVTALAATEALILSGGEEGTVRCWSRRTHELIAQFGDHTRPITGLQFDLTAEQVAHSCGPDHYVTSYDLKTERTLGTPHFARDEAFTSLTQKATGEQELITGSASGRISVWDRDYRDPVVSWQERGGPVTSVAASPSGRFLAVATEGGDLVLYDLARIDYQPAPSPAAAARRAPPEPLATSAGCGHSAPCRQVAWAPDEKQLLSVGDDGAIRVWNFYPTP</sequence>
<organism evidence="4 5">
    <name type="scientific">Paratrimastix pyriformis</name>
    <dbReference type="NCBI Taxonomy" id="342808"/>
    <lineage>
        <taxon>Eukaryota</taxon>
        <taxon>Metamonada</taxon>
        <taxon>Preaxostyla</taxon>
        <taxon>Paratrimastigidae</taxon>
        <taxon>Paratrimastix</taxon>
    </lineage>
</organism>
<name>A0ABQ8UVL9_9EUKA</name>
<keyword evidence="1 3" id="KW-0853">WD repeat</keyword>
<evidence type="ECO:0000256" key="3">
    <source>
        <dbReference type="PROSITE-ProRule" id="PRU00221"/>
    </source>
</evidence>
<evidence type="ECO:0000256" key="2">
    <source>
        <dbReference type="ARBA" id="ARBA00022737"/>
    </source>
</evidence>
<dbReference type="EMBL" id="JAPMOS010000011">
    <property type="protein sequence ID" value="KAJ4460800.1"/>
    <property type="molecule type" value="Genomic_DNA"/>
</dbReference>
<feature type="repeat" description="WD" evidence="3">
    <location>
        <begin position="543"/>
        <end position="580"/>
    </location>
</feature>
<feature type="repeat" description="WD" evidence="3">
    <location>
        <begin position="105"/>
        <end position="146"/>
    </location>
</feature>
<dbReference type="SUPFAM" id="SSF50978">
    <property type="entry name" value="WD40 repeat-like"/>
    <property type="match status" value="1"/>
</dbReference>
<dbReference type="PROSITE" id="PS50082">
    <property type="entry name" value="WD_REPEATS_2"/>
    <property type="match status" value="3"/>
</dbReference>
<dbReference type="InterPro" id="IPR001680">
    <property type="entry name" value="WD40_rpt"/>
</dbReference>
<proteinExistence type="predicted"/>
<evidence type="ECO:0000313" key="4">
    <source>
        <dbReference type="EMBL" id="KAJ4460800.1"/>
    </source>
</evidence>
<feature type="repeat" description="WD" evidence="3">
    <location>
        <begin position="355"/>
        <end position="394"/>
    </location>
</feature>
<dbReference type="PROSITE" id="PS00678">
    <property type="entry name" value="WD_REPEATS_1"/>
    <property type="match status" value="1"/>
</dbReference>
<dbReference type="PANTHER" id="PTHR13720">
    <property type="entry name" value="WD-40 REPEAT PROTEIN"/>
    <property type="match status" value="1"/>
</dbReference>
<dbReference type="PROSITE" id="PS50294">
    <property type="entry name" value="WD_REPEATS_REGION"/>
    <property type="match status" value="2"/>
</dbReference>
<keyword evidence="5" id="KW-1185">Reference proteome</keyword>
<keyword evidence="2" id="KW-0677">Repeat</keyword>
<comment type="caution">
    <text evidence="4">The sequence shown here is derived from an EMBL/GenBank/DDBJ whole genome shotgun (WGS) entry which is preliminary data.</text>
</comment>
<dbReference type="InterPro" id="IPR015943">
    <property type="entry name" value="WD40/YVTN_repeat-like_dom_sf"/>
</dbReference>
<dbReference type="SMART" id="SM00320">
    <property type="entry name" value="WD40"/>
    <property type="match status" value="7"/>
</dbReference>
<reference evidence="4" key="1">
    <citation type="journal article" date="2022" name="bioRxiv">
        <title>Genomics of Preaxostyla Flagellates Illuminates Evolutionary Transitions and the Path Towards Mitochondrial Loss.</title>
        <authorList>
            <person name="Novak L.V.F."/>
            <person name="Treitli S.C."/>
            <person name="Pyrih J."/>
            <person name="Halakuc P."/>
            <person name="Pipaliya S.V."/>
            <person name="Vacek V."/>
            <person name="Brzon O."/>
            <person name="Soukal P."/>
            <person name="Eme L."/>
            <person name="Dacks J.B."/>
            <person name="Karnkowska A."/>
            <person name="Elias M."/>
            <person name="Hampl V."/>
        </authorList>
    </citation>
    <scope>NUCLEOTIDE SEQUENCE</scope>
    <source>
        <strain evidence="4">RCP-MX</strain>
    </source>
</reference>
<dbReference type="PANTHER" id="PTHR13720:SF33">
    <property type="entry name" value="HELP DOMAIN-CONTAINING PROTEIN"/>
    <property type="match status" value="1"/>
</dbReference>
<accession>A0ABQ8UVL9</accession>
<dbReference type="Pfam" id="PF00400">
    <property type="entry name" value="WD40"/>
    <property type="match status" value="4"/>
</dbReference>
<dbReference type="InterPro" id="IPR050630">
    <property type="entry name" value="WD_repeat_EMAP"/>
</dbReference>
<dbReference type="Proteomes" id="UP001141327">
    <property type="component" value="Unassembled WGS sequence"/>
</dbReference>
<dbReference type="InterPro" id="IPR036322">
    <property type="entry name" value="WD40_repeat_dom_sf"/>
</dbReference>
<dbReference type="Gene3D" id="2.130.10.10">
    <property type="entry name" value="YVTN repeat-like/Quinoprotein amine dehydrogenase"/>
    <property type="match status" value="3"/>
</dbReference>
<evidence type="ECO:0000313" key="5">
    <source>
        <dbReference type="Proteomes" id="UP001141327"/>
    </source>
</evidence>
<dbReference type="InterPro" id="IPR019775">
    <property type="entry name" value="WD40_repeat_CS"/>
</dbReference>
<evidence type="ECO:0000256" key="1">
    <source>
        <dbReference type="ARBA" id="ARBA00022574"/>
    </source>
</evidence>
<protein>
    <submittedName>
        <fullName evidence="4">Clathrin heavy chain</fullName>
    </submittedName>
</protein>